<gene>
    <name evidence="3" type="ORF">FL583_02655</name>
</gene>
<dbReference type="InParanoid" id="A0A545AYA4"/>
<dbReference type="InterPro" id="IPR025497">
    <property type="entry name" value="PatA-like_N"/>
</dbReference>
<dbReference type="AlphaFoldDB" id="A0A545AYA4"/>
<reference evidence="3 4" key="1">
    <citation type="submission" date="2019-07" db="EMBL/GenBank/DDBJ databases">
        <title>Cryptosporangium phraense sp. nov., isolated from plant litter.</title>
        <authorList>
            <person name="Suriyachadkun C."/>
        </authorList>
    </citation>
    <scope>NUCLEOTIDE SEQUENCE [LARGE SCALE GENOMIC DNA]</scope>
    <source>
        <strain evidence="3 4">A-T 5661</strain>
    </source>
</reference>
<dbReference type="Proteomes" id="UP000317982">
    <property type="component" value="Unassembled WGS sequence"/>
</dbReference>
<evidence type="ECO:0000313" key="4">
    <source>
        <dbReference type="Proteomes" id="UP000317982"/>
    </source>
</evidence>
<dbReference type="Pfam" id="PF14332">
    <property type="entry name" value="DUF4388"/>
    <property type="match status" value="1"/>
</dbReference>
<accession>A0A545AYA4</accession>
<evidence type="ECO:0000256" key="1">
    <source>
        <dbReference type="SAM" id="MobiDB-lite"/>
    </source>
</evidence>
<sequence length="369" mass="37847">MSGVSAEVAPRRWGGVPEALDELTAGRATGAVHVEGGSIYLLDGEIYYVQTPAAPGVDCLLQASGTVPPSVFQTAWTAGAAAGQVGEVLVKSGALSRGEAELCTATAIADGAFALFMAPPGEVRFAPGEGHWWGALRRVAPAALEAQVRKRRRLLERTPPGDADDQPVVAAGRLGRHHVVLTDLQWELVVHADGRRTPRELARLLGRSAFSAVLETRRLITAGLIRVVAAPPLNLPPAHAAPSRAVPPYAAPPYVPALPVDPGPPAAATSSPPAISPPPEASQSSGPSSSGSSSSGSPSADGPAEATRPLPVRRPAHSAPLPRRQPGAALRGVVPVGPQPGVPSGSVLDVPEPDTGLLSRVRNALEGLR</sequence>
<feature type="compositionally biased region" description="Low complexity" evidence="1">
    <location>
        <begin position="281"/>
        <end position="306"/>
    </location>
</feature>
<dbReference type="OrthoDB" id="3538879at2"/>
<comment type="caution">
    <text evidence="3">The sequence shown here is derived from an EMBL/GenBank/DDBJ whole genome shotgun (WGS) entry which is preliminary data.</text>
</comment>
<evidence type="ECO:0000259" key="2">
    <source>
        <dbReference type="Pfam" id="PF14332"/>
    </source>
</evidence>
<protein>
    <recommendedName>
        <fullName evidence="2">PatA-like N-terminal domain-containing protein</fullName>
    </recommendedName>
</protein>
<feature type="domain" description="PatA-like N-terminal" evidence="2">
    <location>
        <begin position="20"/>
        <end position="131"/>
    </location>
</feature>
<name>A0A545AYA4_9ACTN</name>
<evidence type="ECO:0000313" key="3">
    <source>
        <dbReference type="EMBL" id="TQS46314.1"/>
    </source>
</evidence>
<dbReference type="RefSeq" id="WP_142702842.1">
    <property type="nucleotide sequence ID" value="NZ_VIRS01000002.1"/>
</dbReference>
<keyword evidence="4" id="KW-1185">Reference proteome</keyword>
<feature type="region of interest" description="Disordered" evidence="1">
    <location>
        <begin position="261"/>
        <end position="355"/>
    </location>
</feature>
<dbReference type="EMBL" id="VIRS01000002">
    <property type="protein sequence ID" value="TQS46314.1"/>
    <property type="molecule type" value="Genomic_DNA"/>
</dbReference>
<proteinExistence type="predicted"/>
<organism evidence="3 4">
    <name type="scientific">Cryptosporangium phraense</name>
    <dbReference type="NCBI Taxonomy" id="2593070"/>
    <lineage>
        <taxon>Bacteria</taxon>
        <taxon>Bacillati</taxon>
        <taxon>Actinomycetota</taxon>
        <taxon>Actinomycetes</taxon>
        <taxon>Cryptosporangiales</taxon>
        <taxon>Cryptosporangiaceae</taxon>
        <taxon>Cryptosporangium</taxon>
    </lineage>
</organism>